<comment type="similarity">
    <text evidence="1">Belongs to the TPP enzyme family.</text>
</comment>
<reference evidence="4" key="1">
    <citation type="journal article" date="2014" name="Front. Microbiol.">
        <title>High frequency of phylogenetically diverse reductive dehalogenase-homologous genes in deep subseafloor sedimentary metagenomes.</title>
        <authorList>
            <person name="Kawai M."/>
            <person name="Futagami T."/>
            <person name="Toyoda A."/>
            <person name="Takaki Y."/>
            <person name="Nishi S."/>
            <person name="Hori S."/>
            <person name="Arai W."/>
            <person name="Tsubouchi T."/>
            <person name="Morono Y."/>
            <person name="Uchiyama I."/>
            <person name="Ito T."/>
            <person name="Fujiyama A."/>
            <person name="Inagaki F."/>
            <person name="Takami H."/>
        </authorList>
    </citation>
    <scope>NUCLEOTIDE SEQUENCE</scope>
    <source>
        <strain evidence="4">Expedition CK06-06</strain>
    </source>
</reference>
<dbReference type="GO" id="GO:0050660">
    <property type="term" value="F:flavin adenine dinucleotide binding"/>
    <property type="evidence" value="ECO:0007669"/>
    <property type="project" value="TreeGrafter"/>
</dbReference>
<sequence>DVNECIIKILESVGVGHVFGSCGQVNGSMLLSLKDSSHIKTIIVRNEQAASFMACGYSMFSDKLGVCFATGGPGAFNIFSGLAVAYYDSLPVLAITGYASKSMRGKGALSETSGQNRTPDSHKMFSATTKKAYILEKANHVCDVLEEAINIAVGDRPGPVHIHVPKNIATTEVKNFRPINLNIKKVLPDKKKISEFASFLCKAFTNNEDGLILIGYGCIRSHAEKELLFFINKYQIPFVTTMDAKGILP</sequence>
<evidence type="ECO:0000256" key="1">
    <source>
        <dbReference type="ARBA" id="ARBA00007812"/>
    </source>
</evidence>
<dbReference type="GO" id="GO:0009099">
    <property type="term" value="P:L-valine biosynthetic process"/>
    <property type="evidence" value="ECO:0007669"/>
    <property type="project" value="TreeGrafter"/>
</dbReference>
<evidence type="ECO:0000259" key="2">
    <source>
        <dbReference type="Pfam" id="PF00205"/>
    </source>
</evidence>
<dbReference type="GO" id="GO:0003984">
    <property type="term" value="F:acetolactate synthase activity"/>
    <property type="evidence" value="ECO:0007669"/>
    <property type="project" value="TreeGrafter"/>
</dbReference>
<dbReference type="Pfam" id="PF00205">
    <property type="entry name" value="TPP_enzyme_M"/>
    <property type="match status" value="1"/>
</dbReference>
<dbReference type="InterPro" id="IPR012000">
    <property type="entry name" value="Thiamin_PyroP_enz_cen_dom"/>
</dbReference>
<evidence type="ECO:0000313" key="4">
    <source>
        <dbReference type="EMBL" id="GAH06975.1"/>
    </source>
</evidence>
<dbReference type="Pfam" id="PF02776">
    <property type="entry name" value="TPP_enzyme_N"/>
    <property type="match status" value="1"/>
</dbReference>
<accession>X1DFB9</accession>
<feature type="non-terminal residue" evidence="4">
    <location>
        <position position="1"/>
    </location>
</feature>
<proteinExistence type="inferred from homology"/>
<dbReference type="InterPro" id="IPR045229">
    <property type="entry name" value="TPP_enz"/>
</dbReference>
<dbReference type="InterPro" id="IPR029035">
    <property type="entry name" value="DHS-like_NAD/FAD-binding_dom"/>
</dbReference>
<evidence type="ECO:0000259" key="3">
    <source>
        <dbReference type="Pfam" id="PF02776"/>
    </source>
</evidence>
<dbReference type="SUPFAM" id="SSF52467">
    <property type="entry name" value="DHS-like NAD/FAD-binding domain"/>
    <property type="match status" value="1"/>
</dbReference>
<dbReference type="InterPro" id="IPR029061">
    <property type="entry name" value="THDP-binding"/>
</dbReference>
<name>X1DFB9_9ZZZZ</name>
<dbReference type="AlphaFoldDB" id="X1DFB9"/>
<feature type="domain" description="Thiamine pyrophosphate enzyme N-terminal TPP-binding" evidence="3">
    <location>
        <begin position="2"/>
        <end position="111"/>
    </location>
</feature>
<dbReference type="CDD" id="cd07035">
    <property type="entry name" value="TPP_PYR_POX_like"/>
    <property type="match status" value="1"/>
</dbReference>
<dbReference type="PANTHER" id="PTHR18968">
    <property type="entry name" value="THIAMINE PYROPHOSPHATE ENZYMES"/>
    <property type="match status" value="1"/>
</dbReference>
<dbReference type="PANTHER" id="PTHR18968:SF13">
    <property type="entry name" value="ACETOLACTATE SYNTHASE CATALYTIC SUBUNIT, MITOCHONDRIAL"/>
    <property type="match status" value="1"/>
</dbReference>
<dbReference type="EMBL" id="BART01032050">
    <property type="protein sequence ID" value="GAH06975.1"/>
    <property type="molecule type" value="Genomic_DNA"/>
</dbReference>
<dbReference type="Gene3D" id="3.40.50.970">
    <property type="match status" value="1"/>
</dbReference>
<evidence type="ECO:0008006" key="5">
    <source>
        <dbReference type="Google" id="ProtNLM"/>
    </source>
</evidence>
<organism evidence="4">
    <name type="scientific">marine sediment metagenome</name>
    <dbReference type="NCBI Taxonomy" id="412755"/>
    <lineage>
        <taxon>unclassified sequences</taxon>
        <taxon>metagenomes</taxon>
        <taxon>ecological metagenomes</taxon>
    </lineage>
</organism>
<dbReference type="InterPro" id="IPR012001">
    <property type="entry name" value="Thiamin_PyroP_enz_TPP-bd_dom"/>
</dbReference>
<comment type="caution">
    <text evidence="4">The sequence shown here is derived from an EMBL/GenBank/DDBJ whole genome shotgun (WGS) entry which is preliminary data.</text>
</comment>
<dbReference type="GO" id="GO:0030976">
    <property type="term" value="F:thiamine pyrophosphate binding"/>
    <property type="evidence" value="ECO:0007669"/>
    <property type="project" value="InterPro"/>
</dbReference>
<feature type="domain" description="Thiamine pyrophosphate enzyme central" evidence="2">
    <location>
        <begin position="202"/>
        <end position="249"/>
    </location>
</feature>
<gene>
    <name evidence="4" type="ORF">S01H4_55518</name>
</gene>
<dbReference type="GO" id="GO:0000287">
    <property type="term" value="F:magnesium ion binding"/>
    <property type="evidence" value="ECO:0007669"/>
    <property type="project" value="InterPro"/>
</dbReference>
<feature type="non-terminal residue" evidence="4">
    <location>
        <position position="249"/>
    </location>
</feature>
<dbReference type="GO" id="GO:0009097">
    <property type="term" value="P:isoleucine biosynthetic process"/>
    <property type="evidence" value="ECO:0007669"/>
    <property type="project" value="TreeGrafter"/>
</dbReference>
<dbReference type="SUPFAM" id="SSF52518">
    <property type="entry name" value="Thiamin diphosphate-binding fold (THDP-binding)"/>
    <property type="match status" value="1"/>
</dbReference>
<dbReference type="Gene3D" id="3.40.50.1220">
    <property type="entry name" value="TPP-binding domain"/>
    <property type="match status" value="1"/>
</dbReference>
<dbReference type="GO" id="GO:0005948">
    <property type="term" value="C:acetolactate synthase complex"/>
    <property type="evidence" value="ECO:0007669"/>
    <property type="project" value="TreeGrafter"/>
</dbReference>
<protein>
    <recommendedName>
        <fullName evidence="5">Thiamine pyrophosphate enzyme N-terminal TPP-binding domain-containing protein</fullName>
    </recommendedName>
</protein>